<evidence type="ECO:0000313" key="2">
    <source>
        <dbReference type="Proteomes" id="UP000001058"/>
    </source>
</evidence>
<dbReference type="KEGG" id="vcn:VOLCADRAFT_97898"/>
<dbReference type="GeneID" id="9622638"/>
<dbReference type="RefSeq" id="XP_002956866.1">
    <property type="nucleotide sequence ID" value="XM_002956820.1"/>
</dbReference>
<keyword evidence="2" id="KW-1185">Reference proteome</keyword>
<protein>
    <submittedName>
        <fullName evidence="1">Uncharacterized protein</fullName>
    </submittedName>
</protein>
<dbReference type="AlphaFoldDB" id="D8UDY0"/>
<name>D8UDY0_VOLCA</name>
<proteinExistence type="predicted"/>
<dbReference type="Proteomes" id="UP000001058">
    <property type="component" value="Unassembled WGS sequence"/>
</dbReference>
<evidence type="ECO:0000313" key="1">
    <source>
        <dbReference type="EMBL" id="EFJ41991.1"/>
    </source>
</evidence>
<accession>D8UDY0</accession>
<reference evidence="1 2" key="1">
    <citation type="journal article" date="2010" name="Science">
        <title>Genomic analysis of organismal complexity in the multicellular green alga Volvox carteri.</title>
        <authorList>
            <person name="Prochnik S.E."/>
            <person name="Umen J."/>
            <person name="Nedelcu A.M."/>
            <person name="Hallmann A."/>
            <person name="Miller S.M."/>
            <person name="Nishii I."/>
            <person name="Ferris P."/>
            <person name="Kuo A."/>
            <person name="Mitros T."/>
            <person name="Fritz-Laylin L.K."/>
            <person name="Hellsten U."/>
            <person name="Chapman J."/>
            <person name="Simakov O."/>
            <person name="Rensing S.A."/>
            <person name="Terry A."/>
            <person name="Pangilinan J."/>
            <person name="Kapitonov V."/>
            <person name="Jurka J."/>
            <person name="Salamov A."/>
            <person name="Shapiro H."/>
            <person name="Schmutz J."/>
            <person name="Grimwood J."/>
            <person name="Lindquist E."/>
            <person name="Lucas S."/>
            <person name="Grigoriev I.V."/>
            <person name="Schmitt R."/>
            <person name="Kirk D."/>
            <person name="Rokhsar D.S."/>
        </authorList>
    </citation>
    <scope>NUCLEOTIDE SEQUENCE [LARGE SCALE GENOMIC DNA]</scope>
    <source>
        <strain evidence="2">f. Nagariensis / Eve</strain>
    </source>
</reference>
<dbReference type="EMBL" id="GL378387">
    <property type="protein sequence ID" value="EFJ41991.1"/>
    <property type="molecule type" value="Genomic_DNA"/>
</dbReference>
<sequence length="179" mass="19494">MALSRMPRFAWGCSSRPVAAARYRAPAPVLINATQTTCPRQLCLGASLRESKNLRVLALQINTTQTTCPRQLCLGASLHESKTLLVLALRINATQPTNPKQLSLGASLHESIPPGAGLADKCNTNYRPKAALPGCFTVREQNLLVLALWINTTQTTGPRQLRLGASLSESKTCWCWPCR</sequence>
<organism evidence="2">
    <name type="scientific">Volvox carteri f. nagariensis</name>
    <dbReference type="NCBI Taxonomy" id="3068"/>
    <lineage>
        <taxon>Eukaryota</taxon>
        <taxon>Viridiplantae</taxon>
        <taxon>Chlorophyta</taxon>
        <taxon>core chlorophytes</taxon>
        <taxon>Chlorophyceae</taxon>
        <taxon>CS clade</taxon>
        <taxon>Chlamydomonadales</taxon>
        <taxon>Volvocaceae</taxon>
        <taxon>Volvox</taxon>
    </lineage>
</organism>
<gene>
    <name evidence="1" type="ORF">VOLCADRAFT_97898</name>
</gene>
<dbReference type="InParanoid" id="D8UDY0"/>